<evidence type="ECO:0000259" key="6">
    <source>
        <dbReference type="SMART" id="SM00451"/>
    </source>
</evidence>
<protein>
    <recommendedName>
        <fullName evidence="6">U1-type domain-containing protein</fullName>
    </recommendedName>
</protein>
<evidence type="ECO:0000256" key="4">
    <source>
        <dbReference type="SAM" id="Coils"/>
    </source>
</evidence>
<evidence type="ECO:0000256" key="1">
    <source>
        <dbReference type="ARBA" id="ARBA00022723"/>
    </source>
</evidence>
<feature type="coiled-coil region" evidence="4">
    <location>
        <begin position="30"/>
        <end position="62"/>
    </location>
</feature>
<evidence type="ECO:0000313" key="8">
    <source>
        <dbReference type="Proteomes" id="UP001346149"/>
    </source>
</evidence>
<keyword evidence="1" id="KW-0479">Metal-binding</keyword>
<dbReference type="Pfam" id="PF17780">
    <property type="entry name" value="OCRE"/>
    <property type="match status" value="1"/>
</dbReference>
<accession>A0AAN7QKH4</accession>
<organism evidence="7 8">
    <name type="scientific">Trapa natans</name>
    <name type="common">Water chestnut</name>
    <dbReference type="NCBI Taxonomy" id="22666"/>
    <lineage>
        <taxon>Eukaryota</taxon>
        <taxon>Viridiplantae</taxon>
        <taxon>Streptophyta</taxon>
        <taxon>Embryophyta</taxon>
        <taxon>Tracheophyta</taxon>
        <taxon>Spermatophyta</taxon>
        <taxon>Magnoliopsida</taxon>
        <taxon>eudicotyledons</taxon>
        <taxon>Gunneridae</taxon>
        <taxon>Pentapetalae</taxon>
        <taxon>rosids</taxon>
        <taxon>malvids</taxon>
        <taxon>Myrtales</taxon>
        <taxon>Lythraceae</taxon>
        <taxon>Trapa</taxon>
    </lineage>
</organism>
<feature type="domain" description="U1-type" evidence="6">
    <location>
        <begin position="1"/>
        <end position="36"/>
    </location>
</feature>
<keyword evidence="3" id="KW-0862">Zinc</keyword>
<feature type="compositionally biased region" description="Basic and acidic residues" evidence="5">
    <location>
        <begin position="159"/>
        <end position="173"/>
    </location>
</feature>
<dbReference type="InterPro" id="IPR041591">
    <property type="entry name" value="OCRE"/>
</dbReference>
<dbReference type="InterPro" id="IPR040023">
    <property type="entry name" value="WBP4"/>
</dbReference>
<dbReference type="InterPro" id="IPR003604">
    <property type="entry name" value="Matrin/U1-like-C_Znf_C2H2"/>
</dbReference>
<sequence length="243" mass="27529">MGNKWCDFCKIFISNNPSSIRNHELGQWYKDNVDKRLTDIRKEKQQQEAARAIQQIEAKAKRSYQKDVESFKETRDTNAQALDVGVDGEERWKFDDSSGYYYDQGSGLYYDPNSGFYYSDAIGKWVTQEEAYACTSVPSNSKSKTPIVGKLVSSSREGQATEKDGNCVSKKEPPPGPVVSGSLNPMRSVKGAARSSFAVKRKRENEKPKFLSKEEQAALKAREAAKKRVEEREKPLHGLYRPH</sequence>
<feature type="compositionally biased region" description="Basic and acidic residues" evidence="5">
    <location>
        <begin position="203"/>
        <end position="236"/>
    </location>
</feature>
<dbReference type="GO" id="GO:0071011">
    <property type="term" value="C:precatalytic spliceosome"/>
    <property type="evidence" value="ECO:0007669"/>
    <property type="project" value="TreeGrafter"/>
</dbReference>
<keyword evidence="8" id="KW-1185">Reference proteome</keyword>
<keyword evidence="2" id="KW-0863">Zinc-finger</keyword>
<dbReference type="InterPro" id="IPR013085">
    <property type="entry name" value="U1-CZ_Znf_C2H2"/>
</dbReference>
<evidence type="ECO:0000256" key="3">
    <source>
        <dbReference type="ARBA" id="ARBA00022833"/>
    </source>
</evidence>
<dbReference type="Proteomes" id="UP001346149">
    <property type="component" value="Unassembled WGS sequence"/>
</dbReference>
<dbReference type="GO" id="GO:0003723">
    <property type="term" value="F:RNA binding"/>
    <property type="evidence" value="ECO:0007669"/>
    <property type="project" value="TreeGrafter"/>
</dbReference>
<dbReference type="Pfam" id="PF06220">
    <property type="entry name" value="zf-U1"/>
    <property type="match status" value="1"/>
</dbReference>
<dbReference type="PANTHER" id="PTHR13173:SF10">
    <property type="entry name" value="WW DOMAIN-BINDING PROTEIN 4"/>
    <property type="match status" value="1"/>
</dbReference>
<comment type="caution">
    <text evidence="7">The sequence shown here is derived from an EMBL/GenBank/DDBJ whole genome shotgun (WGS) entry which is preliminary data.</text>
</comment>
<evidence type="ECO:0000313" key="7">
    <source>
        <dbReference type="EMBL" id="KAK4769173.1"/>
    </source>
</evidence>
<dbReference type="EMBL" id="JAXQNO010000021">
    <property type="protein sequence ID" value="KAK4769173.1"/>
    <property type="molecule type" value="Genomic_DNA"/>
</dbReference>
<dbReference type="GO" id="GO:0008270">
    <property type="term" value="F:zinc ion binding"/>
    <property type="evidence" value="ECO:0007669"/>
    <property type="project" value="UniProtKB-KW"/>
</dbReference>
<dbReference type="AlphaFoldDB" id="A0AAN7QKH4"/>
<feature type="region of interest" description="Disordered" evidence="5">
    <location>
        <begin position="137"/>
        <end position="243"/>
    </location>
</feature>
<keyword evidence="4" id="KW-0175">Coiled coil</keyword>
<name>A0AAN7QKH4_TRANT</name>
<dbReference type="SMART" id="SM00451">
    <property type="entry name" value="ZnF_U1"/>
    <property type="match status" value="1"/>
</dbReference>
<evidence type="ECO:0000256" key="2">
    <source>
        <dbReference type="ARBA" id="ARBA00022771"/>
    </source>
</evidence>
<evidence type="ECO:0000256" key="5">
    <source>
        <dbReference type="SAM" id="MobiDB-lite"/>
    </source>
</evidence>
<proteinExistence type="predicted"/>
<reference evidence="7 8" key="1">
    <citation type="journal article" date="2023" name="Hortic Res">
        <title>Pangenome of water caltrop reveals structural variations and asymmetric subgenome divergence after allopolyploidization.</title>
        <authorList>
            <person name="Zhang X."/>
            <person name="Chen Y."/>
            <person name="Wang L."/>
            <person name="Yuan Y."/>
            <person name="Fang M."/>
            <person name="Shi L."/>
            <person name="Lu R."/>
            <person name="Comes H.P."/>
            <person name="Ma Y."/>
            <person name="Chen Y."/>
            <person name="Huang G."/>
            <person name="Zhou Y."/>
            <person name="Zheng Z."/>
            <person name="Qiu Y."/>
        </authorList>
    </citation>
    <scope>NUCLEOTIDE SEQUENCE [LARGE SCALE GENOMIC DNA]</scope>
    <source>
        <strain evidence="7">F231</strain>
    </source>
</reference>
<dbReference type="GO" id="GO:0000398">
    <property type="term" value="P:mRNA splicing, via spliceosome"/>
    <property type="evidence" value="ECO:0007669"/>
    <property type="project" value="InterPro"/>
</dbReference>
<dbReference type="Gene3D" id="3.30.160.60">
    <property type="entry name" value="Classic Zinc Finger"/>
    <property type="match status" value="1"/>
</dbReference>
<gene>
    <name evidence="7" type="ORF">SAY86_027323</name>
</gene>
<dbReference type="PANTHER" id="PTHR13173">
    <property type="entry name" value="WW DOMAIN BINDING PROTEIN 4"/>
    <property type="match status" value="1"/>
</dbReference>